<dbReference type="KEGG" id="pdic:114513777"/>
<gene>
    <name evidence="5" type="primary">LOC114513777</name>
    <name evidence="2" type="ORF">HJG60_006059</name>
</gene>
<protein>
    <submittedName>
        <fullName evidence="5">Testis-specific H1 histone</fullName>
    </submittedName>
</protein>
<dbReference type="Proteomes" id="UP000504628">
    <property type="component" value="Chromosome 2"/>
</dbReference>
<evidence type="ECO:0000313" key="4">
    <source>
        <dbReference type="Proteomes" id="UP000664940"/>
    </source>
</evidence>
<reference evidence="2 4" key="1">
    <citation type="journal article" date="2020" name="Nature">
        <title>Six reference-quality genomes reveal evolution of bat adaptations.</title>
        <authorList>
            <person name="Jebb D."/>
            <person name="Huang Z."/>
            <person name="Pippel M."/>
            <person name="Hughes G.M."/>
            <person name="Lavrichenko K."/>
            <person name="Devanna P."/>
            <person name="Winkler S."/>
            <person name="Jermiin L.S."/>
            <person name="Skirmuntt E.C."/>
            <person name="Katzourakis A."/>
            <person name="Burkitt-Gray L."/>
            <person name="Ray D.A."/>
            <person name="Sullivan K.A.M."/>
            <person name="Roscito J.G."/>
            <person name="Kirilenko B.M."/>
            <person name="Davalos L.M."/>
            <person name="Corthals A.P."/>
            <person name="Power M.L."/>
            <person name="Jones G."/>
            <person name="Ransome R.D."/>
            <person name="Dechmann D.K.N."/>
            <person name="Locatelli A.G."/>
            <person name="Puechmaille S.J."/>
            <person name="Fedrigo O."/>
            <person name="Jarvis E.D."/>
            <person name="Hiller M."/>
            <person name="Vernes S.C."/>
            <person name="Myers E.W."/>
            <person name="Teeling E.C."/>
        </authorList>
    </citation>
    <scope>NUCLEOTIDE SEQUENCE [LARGE SCALE GENOMIC DNA]</scope>
    <source>
        <strain evidence="2">Bat1K_MPI-CBG_1</strain>
    </source>
</reference>
<feature type="region of interest" description="Disordered" evidence="1">
    <location>
        <begin position="1"/>
        <end position="27"/>
    </location>
</feature>
<organism evidence="3 5">
    <name type="scientific">Phyllostomus discolor</name>
    <name type="common">pale spear-nosed bat</name>
    <dbReference type="NCBI Taxonomy" id="89673"/>
    <lineage>
        <taxon>Eukaryota</taxon>
        <taxon>Metazoa</taxon>
        <taxon>Chordata</taxon>
        <taxon>Craniata</taxon>
        <taxon>Vertebrata</taxon>
        <taxon>Euteleostomi</taxon>
        <taxon>Mammalia</taxon>
        <taxon>Eutheria</taxon>
        <taxon>Laurasiatheria</taxon>
        <taxon>Chiroptera</taxon>
        <taxon>Yangochiroptera</taxon>
        <taxon>Phyllostomidae</taxon>
        <taxon>Phyllostominae</taxon>
        <taxon>Phyllostomus</taxon>
    </lineage>
</organism>
<feature type="compositionally biased region" description="Basic residues" evidence="1">
    <location>
        <begin position="145"/>
        <end position="158"/>
    </location>
</feature>
<evidence type="ECO:0000313" key="3">
    <source>
        <dbReference type="Proteomes" id="UP000504628"/>
    </source>
</evidence>
<feature type="compositionally biased region" description="Basic and acidic residues" evidence="1">
    <location>
        <begin position="204"/>
        <end position="230"/>
    </location>
</feature>
<dbReference type="RefSeq" id="XP_028388971.1">
    <property type="nucleotide sequence ID" value="XM_028533170.2"/>
</dbReference>
<name>A0A6J2NAN5_9CHIR</name>
<reference evidence="5" key="2">
    <citation type="submission" date="2025-04" db="UniProtKB">
        <authorList>
            <consortium name="RefSeq"/>
        </authorList>
    </citation>
    <scope>IDENTIFICATION</scope>
    <source>
        <tissue evidence="5">Muscle</tissue>
    </source>
</reference>
<sequence length="265" mass="29837">MAEVAKALAEATEPSGESQGAEVKTKQPAEKIFRAPLKRDSRFSLRVSEVLLRAITSITSHKGLPLATLKKELGQAGYQMRRKWCRRSGEVPKPDFKGTLMRISSNNGSGYFRVWKIPKPKRKPGRPRLEEAAGSPRRTPVGPRVPRKRRVRRMAAKKARQEWRRNARAETALKKSRPRPKNPGRSKAKEERGTKVTAGGKGQTTKEDKPRTRDNKRPREEKKQDSENPVKRTIQRSPSVKTISRAARTKTSTKPESPRNAAGNP</sequence>
<evidence type="ECO:0000256" key="1">
    <source>
        <dbReference type="SAM" id="MobiDB-lite"/>
    </source>
</evidence>
<evidence type="ECO:0000313" key="5">
    <source>
        <dbReference type="RefSeq" id="XP_028388971.1"/>
    </source>
</evidence>
<dbReference type="Proteomes" id="UP000664940">
    <property type="component" value="Unassembled WGS sequence"/>
</dbReference>
<keyword evidence="3" id="KW-1185">Reference proteome</keyword>
<proteinExistence type="predicted"/>
<dbReference type="AlphaFoldDB" id="A0A6J2NAN5"/>
<feature type="compositionally biased region" description="Basic and acidic residues" evidence="1">
    <location>
        <begin position="159"/>
        <end position="173"/>
    </location>
</feature>
<evidence type="ECO:0000313" key="2">
    <source>
        <dbReference type="EMBL" id="KAF6118947.1"/>
    </source>
</evidence>
<feature type="compositionally biased region" description="Basic residues" evidence="1">
    <location>
        <begin position="174"/>
        <end position="186"/>
    </location>
</feature>
<dbReference type="EMBL" id="JABVXQ010000003">
    <property type="protein sequence ID" value="KAF6118947.1"/>
    <property type="molecule type" value="Genomic_DNA"/>
</dbReference>
<accession>A0A6J2NAN5</accession>
<dbReference type="GeneID" id="114513777"/>
<feature type="region of interest" description="Disordered" evidence="1">
    <location>
        <begin position="116"/>
        <end position="265"/>
    </location>
</feature>
<feature type="compositionally biased region" description="Basic residues" evidence="1">
    <location>
        <begin position="116"/>
        <end position="126"/>
    </location>
</feature>
<dbReference type="OrthoDB" id="9451724at2759"/>